<dbReference type="GO" id="GO:0008843">
    <property type="term" value="F:endochitinase activity"/>
    <property type="evidence" value="ECO:0007669"/>
    <property type="project" value="UniProtKB-EC"/>
</dbReference>
<dbReference type="AlphaFoldDB" id="A0A0K1EFJ5"/>
<dbReference type="SUPFAM" id="SSF51445">
    <property type="entry name" value="(Trans)glycosidases"/>
    <property type="match status" value="1"/>
</dbReference>
<dbReference type="Proteomes" id="UP000067626">
    <property type="component" value="Chromosome"/>
</dbReference>
<dbReference type="InterPro" id="IPR029070">
    <property type="entry name" value="Chitinase_insertion_sf"/>
</dbReference>
<dbReference type="PANTHER" id="PTHR11177:SF317">
    <property type="entry name" value="CHITINASE 12-RELATED"/>
    <property type="match status" value="1"/>
</dbReference>
<evidence type="ECO:0000256" key="3">
    <source>
        <dbReference type="ARBA" id="ARBA00022801"/>
    </source>
</evidence>
<comment type="catalytic activity">
    <reaction evidence="1">
        <text>Random endo-hydrolysis of N-acetyl-beta-D-glucosaminide (1-&gt;4)-beta-linkages in chitin and chitodextrins.</text>
        <dbReference type="EC" id="3.2.1.14"/>
    </reaction>
</comment>
<dbReference type="Gene3D" id="3.20.20.80">
    <property type="entry name" value="Glycosidases"/>
    <property type="match status" value="1"/>
</dbReference>
<dbReference type="InterPro" id="IPR017853">
    <property type="entry name" value="GH"/>
</dbReference>
<dbReference type="InterPro" id="IPR001223">
    <property type="entry name" value="Glyco_hydro18_cat"/>
</dbReference>
<dbReference type="EC" id="3.2.1.14" evidence="2"/>
<feature type="domain" description="GH18" evidence="8">
    <location>
        <begin position="17"/>
        <end position="364"/>
    </location>
</feature>
<dbReference type="GO" id="GO:0005576">
    <property type="term" value="C:extracellular region"/>
    <property type="evidence" value="ECO:0007669"/>
    <property type="project" value="TreeGrafter"/>
</dbReference>
<dbReference type="InterPro" id="IPR050314">
    <property type="entry name" value="Glycosyl_Hydrlase_18"/>
</dbReference>
<dbReference type="InterPro" id="IPR001579">
    <property type="entry name" value="Glyco_hydro_18_chit_AS"/>
</dbReference>
<evidence type="ECO:0000256" key="6">
    <source>
        <dbReference type="RuleBase" id="RU000489"/>
    </source>
</evidence>
<dbReference type="Gene3D" id="3.10.50.10">
    <property type="match status" value="1"/>
</dbReference>
<dbReference type="GO" id="GO:0005975">
    <property type="term" value="P:carbohydrate metabolic process"/>
    <property type="evidence" value="ECO:0007669"/>
    <property type="project" value="InterPro"/>
</dbReference>
<evidence type="ECO:0000256" key="1">
    <source>
        <dbReference type="ARBA" id="ARBA00000822"/>
    </source>
</evidence>
<keyword evidence="4" id="KW-0624">Polysaccharide degradation</keyword>
<dbReference type="SMART" id="SM00636">
    <property type="entry name" value="Glyco_18"/>
    <property type="match status" value="1"/>
</dbReference>
<dbReference type="EMBL" id="CP012159">
    <property type="protein sequence ID" value="AKT39636.1"/>
    <property type="molecule type" value="Genomic_DNA"/>
</dbReference>
<dbReference type="GO" id="GO:0008061">
    <property type="term" value="F:chitin binding"/>
    <property type="evidence" value="ECO:0007669"/>
    <property type="project" value="InterPro"/>
</dbReference>
<evidence type="ECO:0000313" key="9">
    <source>
        <dbReference type="EMBL" id="AKT39636.1"/>
    </source>
</evidence>
<keyword evidence="4" id="KW-0146">Chitin degradation</keyword>
<evidence type="ECO:0000256" key="2">
    <source>
        <dbReference type="ARBA" id="ARBA00012729"/>
    </source>
</evidence>
<evidence type="ECO:0000313" key="10">
    <source>
        <dbReference type="Proteomes" id="UP000067626"/>
    </source>
</evidence>
<organism evidence="9 10">
    <name type="scientific">Chondromyces crocatus</name>
    <dbReference type="NCBI Taxonomy" id="52"/>
    <lineage>
        <taxon>Bacteria</taxon>
        <taxon>Pseudomonadati</taxon>
        <taxon>Myxococcota</taxon>
        <taxon>Polyangia</taxon>
        <taxon>Polyangiales</taxon>
        <taxon>Polyangiaceae</taxon>
        <taxon>Chondromyces</taxon>
    </lineage>
</organism>
<sequence length="364" mass="38520">MGGAGGDGGGQVGPAAGWVSGYYVGYQQALYPPSEIEWAGLTHLMIGRVTPNPDGTLNTTFDISPTGGPPLARTLVQLAHENGKKAVVMLGGAGEHAGWVSAASASNRAVFVQNLLQLRADYGFDGFDLDWEPIEIADQPNFSALAEALRTAAPDAILTLPVGWVNANSPEVGSFYGEMAKLFDQINVMSYSMAGAWDGWQSWHSSALTGHSVSMPSSVESSVQAYLDAGVPAAKLGVGIGFYGSCWSPPVRGPGGAVAGSTVIADDNVMSFTNIMNGYYSAEFRTWDTAAQVPYLSFPVPFGTSGCTFVSYEDEQSIRAKGRFVRNHGLGGAIVWTINEGYLPDRPVGQRSPLLRALHEAFLQ</sequence>
<dbReference type="Pfam" id="PF00704">
    <property type="entry name" value="Glyco_hydro_18"/>
    <property type="match status" value="1"/>
</dbReference>
<keyword evidence="5 6" id="KW-0326">Glycosidase</keyword>
<dbReference type="PANTHER" id="PTHR11177">
    <property type="entry name" value="CHITINASE"/>
    <property type="match status" value="1"/>
</dbReference>
<accession>A0A0K1EFJ5</accession>
<keyword evidence="3 6" id="KW-0378">Hydrolase</keyword>
<dbReference type="GO" id="GO:0006032">
    <property type="term" value="P:chitin catabolic process"/>
    <property type="evidence" value="ECO:0007669"/>
    <property type="project" value="UniProtKB-KW"/>
</dbReference>
<dbReference type="STRING" id="52.CMC5_037850"/>
<evidence type="ECO:0000256" key="7">
    <source>
        <dbReference type="RuleBase" id="RU004453"/>
    </source>
</evidence>
<evidence type="ECO:0000259" key="8">
    <source>
        <dbReference type="PROSITE" id="PS51910"/>
    </source>
</evidence>
<dbReference type="InterPro" id="IPR011583">
    <property type="entry name" value="Chitinase_II/V-like_cat"/>
</dbReference>
<dbReference type="PROSITE" id="PS51910">
    <property type="entry name" value="GH18_2"/>
    <property type="match status" value="1"/>
</dbReference>
<evidence type="ECO:0000256" key="4">
    <source>
        <dbReference type="ARBA" id="ARBA00023024"/>
    </source>
</evidence>
<comment type="similarity">
    <text evidence="7">Belongs to the glycosyl hydrolase 18 family.</text>
</comment>
<dbReference type="KEGG" id="ccro:CMC5_037850"/>
<keyword evidence="4" id="KW-0119">Carbohydrate metabolism</keyword>
<protein>
    <recommendedName>
        <fullName evidence="2">chitinase</fullName>
        <ecNumber evidence="2">3.2.1.14</ecNumber>
    </recommendedName>
</protein>
<name>A0A0K1EFJ5_CHOCO</name>
<keyword evidence="10" id="KW-1185">Reference proteome</keyword>
<proteinExistence type="inferred from homology"/>
<dbReference type="PROSITE" id="PS01095">
    <property type="entry name" value="GH18_1"/>
    <property type="match status" value="1"/>
</dbReference>
<evidence type="ECO:0000256" key="5">
    <source>
        <dbReference type="ARBA" id="ARBA00023295"/>
    </source>
</evidence>
<reference evidence="9 10" key="1">
    <citation type="submission" date="2015-07" db="EMBL/GenBank/DDBJ databases">
        <title>Genome analysis of myxobacterium Chondromyces crocatus Cm c5 reveals a high potential for natural compound synthesis and the genetic basis for the loss of fruiting body formation.</title>
        <authorList>
            <person name="Zaburannyi N."/>
            <person name="Bunk B."/>
            <person name="Maier J."/>
            <person name="Overmann J."/>
            <person name="Mueller R."/>
        </authorList>
    </citation>
    <scope>NUCLEOTIDE SEQUENCE [LARGE SCALE GENOMIC DNA]</scope>
    <source>
        <strain evidence="9 10">Cm c5</strain>
    </source>
</reference>
<gene>
    <name evidence="9" type="ORF">CMC5_037850</name>
</gene>